<feature type="domain" description="Cytochrome b5 heme-binding" evidence="9">
    <location>
        <begin position="4"/>
        <end position="80"/>
    </location>
</feature>
<dbReference type="GO" id="GO:0046872">
    <property type="term" value="F:metal ion binding"/>
    <property type="evidence" value="ECO:0007669"/>
    <property type="project" value="UniProtKB-UniRule"/>
</dbReference>
<keyword evidence="8" id="KW-1133">Transmembrane helix</keyword>
<dbReference type="Pfam" id="PF00173">
    <property type="entry name" value="Cyt-b5"/>
    <property type="match status" value="1"/>
</dbReference>
<evidence type="ECO:0000256" key="3">
    <source>
        <dbReference type="ARBA" id="ARBA00022692"/>
    </source>
</evidence>
<dbReference type="PROSITE" id="PS00191">
    <property type="entry name" value="CYTOCHROME_B5_1"/>
    <property type="match status" value="1"/>
</dbReference>
<dbReference type="SMART" id="SM01117">
    <property type="entry name" value="Cyt-b5"/>
    <property type="match status" value="1"/>
</dbReference>
<evidence type="ECO:0000256" key="5">
    <source>
        <dbReference type="ARBA" id="ARBA00023004"/>
    </source>
</evidence>
<keyword evidence="5 8" id="KW-0408">Iron</keyword>
<evidence type="ECO:0000256" key="4">
    <source>
        <dbReference type="ARBA" id="ARBA00022723"/>
    </source>
</evidence>
<evidence type="ECO:0000256" key="8">
    <source>
        <dbReference type="RuleBase" id="RU362121"/>
    </source>
</evidence>
<protein>
    <recommendedName>
        <fullName evidence="9">Cytochrome b5 heme-binding domain-containing protein</fullName>
    </recommendedName>
</protein>
<evidence type="ECO:0000256" key="1">
    <source>
        <dbReference type="ARBA" id="ARBA00004370"/>
    </source>
</evidence>
<dbReference type="GO" id="GO:0016020">
    <property type="term" value="C:membrane"/>
    <property type="evidence" value="ECO:0007669"/>
    <property type="project" value="UniProtKB-SubCell"/>
</dbReference>
<dbReference type="InterPro" id="IPR036400">
    <property type="entry name" value="Cyt_B5-like_heme/steroid_sf"/>
</dbReference>
<dbReference type="OrthoDB" id="260519at2759"/>
<keyword evidence="2 8" id="KW-0349">Heme</keyword>
<comment type="subcellular location">
    <subcellularLocation>
        <location evidence="1">Membrane</location>
    </subcellularLocation>
</comment>
<dbReference type="PROSITE" id="PS50255">
    <property type="entry name" value="CYTOCHROME_B5_2"/>
    <property type="match status" value="1"/>
</dbReference>
<name>A0A811PQL4_9POAL</name>
<dbReference type="Gene3D" id="3.10.120.10">
    <property type="entry name" value="Cytochrome b5-like heme/steroid binding domain"/>
    <property type="match status" value="1"/>
</dbReference>
<dbReference type="InterPro" id="IPR050668">
    <property type="entry name" value="Cytochrome_b5"/>
</dbReference>
<dbReference type="PANTHER" id="PTHR19359">
    <property type="entry name" value="CYTOCHROME B5"/>
    <property type="match status" value="1"/>
</dbReference>
<evidence type="ECO:0000259" key="9">
    <source>
        <dbReference type="PROSITE" id="PS50255"/>
    </source>
</evidence>
<evidence type="ECO:0000313" key="11">
    <source>
        <dbReference type="Proteomes" id="UP000604825"/>
    </source>
</evidence>
<gene>
    <name evidence="10" type="ORF">NCGR_LOCUS33868</name>
</gene>
<dbReference type="InterPro" id="IPR018506">
    <property type="entry name" value="Cyt_B5_heme-BS"/>
</dbReference>
<keyword evidence="3 8" id="KW-0812">Transmembrane</keyword>
<evidence type="ECO:0000313" key="10">
    <source>
        <dbReference type="EMBL" id="CAD6250074.1"/>
    </source>
</evidence>
<dbReference type="AlphaFoldDB" id="A0A811PQL4"/>
<dbReference type="InterPro" id="IPR001199">
    <property type="entry name" value="Cyt_B5-like_heme/steroid-bd"/>
</dbReference>
<evidence type="ECO:0000256" key="2">
    <source>
        <dbReference type="ARBA" id="ARBA00022617"/>
    </source>
</evidence>
<dbReference type="GO" id="GO:0020037">
    <property type="term" value="F:heme binding"/>
    <property type="evidence" value="ECO:0007669"/>
    <property type="project" value="UniProtKB-UniRule"/>
</dbReference>
<keyword evidence="4 8" id="KW-0479">Metal-binding</keyword>
<feature type="transmembrane region" description="Helical" evidence="8">
    <location>
        <begin position="107"/>
        <end position="129"/>
    </location>
</feature>
<sequence>MAGGKVYSFEEVRKHSDRKDCWLIIAGKVYDVTPFMEEHPGGDEVLLACVGKDATADFEDIGHTDSAKELMPKYCIGEVDAATIPAKLTHVVTKDASRSEKATTSAAGAWATLLQLAVPVLLLALAFALQNYTKAKAE</sequence>
<dbReference type="FunFam" id="3.10.120.10:FF:000002">
    <property type="entry name" value="Cytochrome b5 type B"/>
    <property type="match status" value="1"/>
</dbReference>
<evidence type="ECO:0000256" key="6">
    <source>
        <dbReference type="ARBA" id="ARBA00023136"/>
    </source>
</evidence>
<keyword evidence="6 8" id="KW-0472">Membrane</keyword>
<comment type="similarity">
    <text evidence="7 8">Belongs to the cytochrome b5 family.</text>
</comment>
<reference evidence="10" key="1">
    <citation type="submission" date="2020-10" db="EMBL/GenBank/DDBJ databases">
        <authorList>
            <person name="Han B."/>
            <person name="Lu T."/>
            <person name="Zhao Q."/>
            <person name="Huang X."/>
            <person name="Zhao Y."/>
        </authorList>
    </citation>
    <scope>NUCLEOTIDE SEQUENCE</scope>
</reference>
<keyword evidence="11" id="KW-1185">Reference proteome</keyword>
<comment type="caution">
    <text evidence="10">The sequence shown here is derived from an EMBL/GenBank/DDBJ whole genome shotgun (WGS) entry which is preliminary data.</text>
</comment>
<dbReference type="PRINTS" id="PR00363">
    <property type="entry name" value="CYTOCHROMEB5"/>
</dbReference>
<dbReference type="PANTHER" id="PTHR19359:SF30">
    <property type="entry name" value="OS02G0649800 PROTEIN"/>
    <property type="match status" value="1"/>
</dbReference>
<accession>A0A811PQL4</accession>
<proteinExistence type="inferred from homology"/>
<dbReference type="EMBL" id="CAJGYO010000008">
    <property type="protein sequence ID" value="CAD6250074.1"/>
    <property type="molecule type" value="Genomic_DNA"/>
</dbReference>
<evidence type="ECO:0000256" key="7">
    <source>
        <dbReference type="ARBA" id="ARBA00038168"/>
    </source>
</evidence>
<dbReference type="SUPFAM" id="SSF55856">
    <property type="entry name" value="Cytochrome b5-like heme/steroid binding domain"/>
    <property type="match status" value="1"/>
</dbReference>
<dbReference type="Proteomes" id="UP000604825">
    <property type="component" value="Unassembled WGS sequence"/>
</dbReference>
<organism evidence="10 11">
    <name type="scientific">Miscanthus lutarioriparius</name>
    <dbReference type="NCBI Taxonomy" id="422564"/>
    <lineage>
        <taxon>Eukaryota</taxon>
        <taxon>Viridiplantae</taxon>
        <taxon>Streptophyta</taxon>
        <taxon>Embryophyta</taxon>
        <taxon>Tracheophyta</taxon>
        <taxon>Spermatophyta</taxon>
        <taxon>Magnoliopsida</taxon>
        <taxon>Liliopsida</taxon>
        <taxon>Poales</taxon>
        <taxon>Poaceae</taxon>
        <taxon>PACMAD clade</taxon>
        <taxon>Panicoideae</taxon>
        <taxon>Andropogonodae</taxon>
        <taxon>Andropogoneae</taxon>
        <taxon>Saccharinae</taxon>
        <taxon>Miscanthus</taxon>
    </lineage>
</organism>